<dbReference type="EMBL" id="JAOYFB010000003">
    <property type="protein sequence ID" value="KAK4011570.1"/>
    <property type="molecule type" value="Genomic_DNA"/>
</dbReference>
<organism evidence="1 2">
    <name type="scientific">Daphnia magna</name>
    <dbReference type="NCBI Taxonomy" id="35525"/>
    <lineage>
        <taxon>Eukaryota</taxon>
        <taxon>Metazoa</taxon>
        <taxon>Ecdysozoa</taxon>
        <taxon>Arthropoda</taxon>
        <taxon>Crustacea</taxon>
        <taxon>Branchiopoda</taxon>
        <taxon>Diplostraca</taxon>
        <taxon>Cladocera</taxon>
        <taxon>Anomopoda</taxon>
        <taxon>Daphniidae</taxon>
        <taxon>Daphnia</taxon>
    </lineage>
</organism>
<name>A0ABQ9ZF63_9CRUS</name>
<gene>
    <name evidence="1" type="ORF">OUZ56_020688</name>
</gene>
<proteinExistence type="predicted"/>
<dbReference type="Proteomes" id="UP001234178">
    <property type="component" value="Unassembled WGS sequence"/>
</dbReference>
<evidence type="ECO:0000313" key="2">
    <source>
        <dbReference type="Proteomes" id="UP001234178"/>
    </source>
</evidence>
<reference evidence="1 2" key="1">
    <citation type="journal article" date="2023" name="Nucleic Acids Res.">
        <title>The hologenome of Daphnia magna reveals possible DNA methylation and microbiome-mediated evolution of the host genome.</title>
        <authorList>
            <person name="Chaturvedi A."/>
            <person name="Li X."/>
            <person name="Dhandapani V."/>
            <person name="Marshall H."/>
            <person name="Kissane S."/>
            <person name="Cuenca-Cambronero M."/>
            <person name="Asole G."/>
            <person name="Calvet F."/>
            <person name="Ruiz-Romero M."/>
            <person name="Marangio P."/>
            <person name="Guigo R."/>
            <person name="Rago D."/>
            <person name="Mirbahai L."/>
            <person name="Eastwood N."/>
            <person name="Colbourne J.K."/>
            <person name="Zhou J."/>
            <person name="Mallon E."/>
            <person name="Orsini L."/>
        </authorList>
    </citation>
    <scope>NUCLEOTIDE SEQUENCE [LARGE SCALE GENOMIC DNA]</scope>
    <source>
        <strain evidence="1">LRV0_1</strain>
    </source>
</reference>
<evidence type="ECO:0000313" key="1">
    <source>
        <dbReference type="EMBL" id="KAK4011570.1"/>
    </source>
</evidence>
<comment type="caution">
    <text evidence="1">The sequence shown here is derived from an EMBL/GenBank/DDBJ whole genome shotgun (WGS) entry which is preliminary data.</text>
</comment>
<sequence length="178" mass="20344">MPTTRQPHHRGTATAKVQSAECRVQITFKKAAKSKQTSHFDHQMPCLETLTTILVFMSRQVLIEIIAISNVAPVAPVCSRHFIHASILKIEYIKLHLYYEESRNYELDTSQVSFLWRLVLLFSRIEFVEFERLQWFAEMLVLPLRARFAFDGTTPFEGAIARSCHEDSSGVVATTAAQ</sequence>
<keyword evidence="2" id="KW-1185">Reference proteome</keyword>
<accession>A0ABQ9ZF63</accession>
<protein>
    <submittedName>
        <fullName evidence="1">Uncharacterized protein</fullName>
    </submittedName>
</protein>